<name>D9QI73_BRESC</name>
<dbReference type="HOGENOM" id="CLU_2153521_0_0_5"/>
<keyword evidence="2" id="KW-1185">Reference proteome</keyword>
<sequence length="111" mass="11429">MATAHLNFAARLNQGTVGVEAQCFPGVGAQDRVDIASVPASQPTSPQAVVATGVRYVEVITDAKVKVYAGAEATGADDTAKAAVRAARAMVIDTARAFEVAAGHVIYVWTV</sequence>
<dbReference type="RefSeq" id="WP_013267480.1">
    <property type="nucleotide sequence ID" value="NC_014375.1"/>
</dbReference>
<dbReference type="BioCyc" id="BSUB633149:G1GM8-63-MONOMER"/>
<dbReference type="KEGG" id="bsb:Bresu_0061"/>
<dbReference type="EMBL" id="CP002102">
    <property type="protein sequence ID" value="ADK99375.1"/>
    <property type="molecule type" value="Genomic_DNA"/>
</dbReference>
<protein>
    <submittedName>
        <fullName evidence="1">Uncharacterized protein</fullName>
    </submittedName>
</protein>
<reference evidence="2" key="1">
    <citation type="journal article" date="2011" name="J. Bacteriol.">
        <title>Genome sequences of eight morphologically diverse alphaproteobacteria.</title>
        <authorList>
            <consortium name="US DOE Joint Genome Institute"/>
            <person name="Brown P.J."/>
            <person name="Kysela D.T."/>
            <person name="Buechlein A."/>
            <person name="Hemmerich C."/>
            <person name="Brun Y.V."/>
        </authorList>
    </citation>
    <scope>NUCLEOTIDE SEQUENCE [LARGE SCALE GENOMIC DNA]</scope>
    <source>
        <strain evidence="2">ATCC 15264 / DSM 4735 / LMG 14903 / NBRC 16000 / CB 81</strain>
    </source>
</reference>
<dbReference type="STRING" id="633149.Bresu_0061"/>
<evidence type="ECO:0000313" key="1">
    <source>
        <dbReference type="EMBL" id="ADK99375.1"/>
    </source>
</evidence>
<organism evidence="1 2">
    <name type="scientific">Brevundimonas subvibrioides (strain ATCC 15264 / DSM 4735 / LMG 14903 / NBRC 16000 / CB 81)</name>
    <name type="common">Caulobacter subvibrioides</name>
    <dbReference type="NCBI Taxonomy" id="633149"/>
    <lineage>
        <taxon>Bacteria</taxon>
        <taxon>Pseudomonadati</taxon>
        <taxon>Pseudomonadota</taxon>
        <taxon>Alphaproteobacteria</taxon>
        <taxon>Caulobacterales</taxon>
        <taxon>Caulobacteraceae</taxon>
        <taxon>Brevundimonas</taxon>
    </lineage>
</organism>
<dbReference type="AlphaFoldDB" id="D9QI73"/>
<gene>
    <name evidence="1" type="ordered locus">Bresu_0061</name>
</gene>
<proteinExistence type="predicted"/>
<accession>D9QI73</accession>
<dbReference type="InParanoid" id="D9QI73"/>
<evidence type="ECO:0000313" key="2">
    <source>
        <dbReference type="Proteomes" id="UP000002696"/>
    </source>
</evidence>
<dbReference type="Proteomes" id="UP000002696">
    <property type="component" value="Chromosome"/>
</dbReference>